<proteinExistence type="predicted"/>
<evidence type="ECO:0000313" key="1">
    <source>
        <dbReference type="EMBL" id="EIJ78440.1"/>
    </source>
</evidence>
<protein>
    <submittedName>
        <fullName evidence="1">Uncharacterized protein</fullName>
    </submittedName>
</protein>
<dbReference type="Proteomes" id="UP000010523">
    <property type="component" value="Unassembled WGS sequence"/>
</dbReference>
<comment type="caution">
    <text evidence="1">The sequence shown here is derived from an EMBL/GenBank/DDBJ whole genome shotgun (WGS) entry which is preliminary data.</text>
</comment>
<sequence length="52" mass="5991">MSNRRLRSLQVGMPKDYFWNGKEEMSGIGKTEIDEVLLTKEDLSATVLRIFS</sequence>
<keyword evidence="2" id="KW-1185">Reference proteome</keyword>
<name>I3DW19_BACMT</name>
<dbReference type="EMBL" id="AFEU01000003">
    <property type="protein sequence ID" value="EIJ78440.1"/>
    <property type="molecule type" value="Genomic_DNA"/>
</dbReference>
<dbReference type="RefSeq" id="WP_004436886.1">
    <property type="nucleotide sequence ID" value="NZ_AFEU01000003.1"/>
</dbReference>
<reference evidence="1 2" key="1">
    <citation type="journal article" date="2012" name="Appl. Environ. Microbiol.">
        <title>Genome Sequence of Thermotolerant Bacillus methanolicus: Features and Regulation Related to Methylotrophy and Production of L-Lysine and L-Glutamate from Methanol.</title>
        <authorList>
            <person name="Heggeset T.M."/>
            <person name="Krog A."/>
            <person name="Balzer S."/>
            <person name="Wentzel A."/>
            <person name="Ellingsen T.E."/>
            <person name="Brautaset T."/>
        </authorList>
    </citation>
    <scope>NUCLEOTIDE SEQUENCE [LARGE SCALE GENOMIC DNA]</scope>
    <source>
        <strain evidence="1 2">PB1</strain>
    </source>
</reference>
<evidence type="ECO:0000313" key="2">
    <source>
        <dbReference type="Proteomes" id="UP000010523"/>
    </source>
</evidence>
<accession>I3DW19</accession>
<dbReference type="PATRIC" id="fig|997296.3.peg.2700"/>
<organism evidence="1 2">
    <name type="scientific">Bacillus methanolicus PB1</name>
    <dbReference type="NCBI Taxonomy" id="997296"/>
    <lineage>
        <taxon>Bacteria</taxon>
        <taxon>Bacillati</taxon>
        <taxon>Bacillota</taxon>
        <taxon>Bacilli</taxon>
        <taxon>Bacillales</taxon>
        <taxon>Bacillaceae</taxon>
        <taxon>Bacillus</taxon>
    </lineage>
</organism>
<dbReference type="OrthoDB" id="9786134at2"/>
<gene>
    <name evidence="1" type="ORF">PB1_12809</name>
</gene>
<dbReference type="AlphaFoldDB" id="I3DW19"/>